<evidence type="ECO:0000256" key="1">
    <source>
        <dbReference type="ARBA" id="ARBA00005047"/>
    </source>
</evidence>
<dbReference type="FunFam" id="3.30.230.40:FF:000003">
    <property type="entry name" value="Imidazoleglycerol-phosphate dehydratase HisB"/>
    <property type="match status" value="1"/>
</dbReference>
<keyword evidence="3 6" id="KW-0028">Amino-acid biosynthesis</keyword>
<dbReference type="InterPro" id="IPR020565">
    <property type="entry name" value="ImidazoleglycerP_deHydtase_CS"/>
</dbReference>
<keyword evidence="9" id="KW-1185">Reference proteome</keyword>
<evidence type="ECO:0000313" key="9">
    <source>
        <dbReference type="Proteomes" id="UP000463883"/>
    </source>
</evidence>
<dbReference type="FunFam" id="3.30.230.40:FF:000001">
    <property type="entry name" value="Imidazoleglycerol-phosphate dehydratase HisB"/>
    <property type="match status" value="1"/>
</dbReference>
<dbReference type="HAMAP" id="MF_00076">
    <property type="entry name" value="HisB"/>
    <property type="match status" value="1"/>
</dbReference>
<dbReference type="EC" id="4.2.1.19" evidence="6 7"/>
<evidence type="ECO:0000256" key="7">
    <source>
        <dbReference type="RuleBase" id="RU000599"/>
    </source>
</evidence>
<dbReference type="Proteomes" id="UP000463883">
    <property type="component" value="Chromosome"/>
</dbReference>
<dbReference type="EMBL" id="CP047591">
    <property type="protein sequence ID" value="QHI73123.1"/>
    <property type="molecule type" value="Genomic_DNA"/>
</dbReference>
<protein>
    <recommendedName>
        <fullName evidence="2 6">Imidazoleglycerol-phosphate dehydratase</fullName>
        <shortName evidence="6">IGPD</shortName>
        <ecNumber evidence="6 7">4.2.1.19</ecNumber>
    </recommendedName>
</protein>
<keyword evidence="6" id="KW-0963">Cytoplasm</keyword>
<reference evidence="8 9" key="1">
    <citation type="submission" date="2020-01" db="EMBL/GenBank/DDBJ databases">
        <title>Genomic analysis of Aminipila sp. CBA3637.</title>
        <authorList>
            <person name="Kim Y.B."/>
            <person name="Roh S.W."/>
        </authorList>
    </citation>
    <scope>NUCLEOTIDE SEQUENCE [LARGE SCALE GENOMIC DNA]</scope>
    <source>
        <strain evidence="8 9">CBA3637</strain>
    </source>
</reference>
<sequence length="196" mass="21728">MRKSEINRRTTETAIQLELNLDGTGESSISTGCGFLDHMLTLFARHGCFDLNVKCTGDTYVDDHHTVEDMGICLGTAFSQALGEMRGINRYGDIILPMDEALILCAADLSGRSFLSYEFQIPSEKVGTFDTELTEEFFLAFTRKANITLHVRQLSGNNSHHIIEAAFKAFARVLAQAVKINEDFKDTIPSTKGVLI</sequence>
<comment type="pathway">
    <text evidence="1 6 7">Amino-acid biosynthesis; L-histidine biosynthesis; L-histidine from 5-phospho-alpha-D-ribose 1-diphosphate: step 6/9.</text>
</comment>
<keyword evidence="4 6" id="KW-0368">Histidine biosynthesis</keyword>
<dbReference type="InterPro" id="IPR000807">
    <property type="entry name" value="ImidazoleglycerolP_deHydtase"/>
</dbReference>
<name>A0A6P1MIU7_9FIRM</name>
<keyword evidence="5 6" id="KW-0456">Lyase</keyword>
<evidence type="ECO:0000256" key="2">
    <source>
        <dbReference type="ARBA" id="ARBA00016664"/>
    </source>
</evidence>
<evidence type="ECO:0000256" key="6">
    <source>
        <dbReference type="HAMAP-Rule" id="MF_00076"/>
    </source>
</evidence>
<dbReference type="InterPro" id="IPR038494">
    <property type="entry name" value="IGPD_sf"/>
</dbReference>
<comment type="catalytic activity">
    <reaction evidence="6 7">
        <text>D-erythro-1-(imidazol-4-yl)glycerol 3-phosphate = 3-(imidazol-4-yl)-2-oxopropyl phosphate + H2O</text>
        <dbReference type="Rhea" id="RHEA:11040"/>
        <dbReference type="ChEBI" id="CHEBI:15377"/>
        <dbReference type="ChEBI" id="CHEBI:57766"/>
        <dbReference type="ChEBI" id="CHEBI:58278"/>
        <dbReference type="EC" id="4.2.1.19"/>
    </reaction>
</comment>
<dbReference type="NCBIfam" id="NF002111">
    <property type="entry name" value="PRK00951.2-1"/>
    <property type="match status" value="1"/>
</dbReference>
<dbReference type="GO" id="GO:0004424">
    <property type="term" value="F:imidazoleglycerol-phosphate dehydratase activity"/>
    <property type="evidence" value="ECO:0007669"/>
    <property type="project" value="UniProtKB-UniRule"/>
</dbReference>
<gene>
    <name evidence="6 8" type="primary">hisB</name>
    <name evidence="8" type="ORF">Ami3637_12595</name>
</gene>
<evidence type="ECO:0000256" key="3">
    <source>
        <dbReference type="ARBA" id="ARBA00022605"/>
    </source>
</evidence>
<dbReference type="PROSITE" id="PS00955">
    <property type="entry name" value="IGP_DEHYDRATASE_2"/>
    <property type="match status" value="1"/>
</dbReference>
<comment type="similarity">
    <text evidence="6 7">Belongs to the imidazoleglycerol-phosphate dehydratase family.</text>
</comment>
<dbReference type="RefSeq" id="WP_162362889.1">
    <property type="nucleotide sequence ID" value="NZ_CP047591.1"/>
</dbReference>
<dbReference type="NCBIfam" id="NF002114">
    <property type="entry name" value="PRK00951.2-4"/>
    <property type="match status" value="1"/>
</dbReference>
<dbReference type="PROSITE" id="PS00954">
    <property type="entry name" value="IGP_DEHYDRATASE_1"/>
    <property type="match status" value="1"/>
</dbReference>
<proteinExistence type="inferred from homology"/>
<accession>A0A6P1MIU7</accession>
<dbReference type="CDD" id="cd07914">
    <property type="entry name" value="IGPD"/>
    <property type="match status" value="1"/>
</dbReference>
<dbReference type="UniPathway" id="UPA00031">
    <property type="reaction ID" value="UER00011"/>
</dbReference>
<evidence type="ECO:0000313" key="8">
    <source>
        <dbReference type="EMBL" id="QHI73123.1"/>
    </source>
</evidence>
<dbReference type="GO" id="GO:0000105">
    <property type="term" value="P:L-histidine biosynthetic process"/>
    <property type="evidence" value="ECO:0007669"/>
    <property type="project" value="UniProtKB-UniRule"/>
</dbReference>
<dbReference type="SUPFAM" id="SSF54211">
    <property type="entry name" value="Ribosomal protein S5 domain 2-like"/>
    <property type="match status" value="2"/>
</dbReference>
<dbReference type="PANTHER" id="PTHR23133:SF2">
    <property type="entry name" value="IMIDAZOLEGLYCEROL-PHOSPHATE DEHYDRATASE"/>
    <property type="match status" value="1"/>
</dbReference>
<dbReference type="PANTHER" id="PTHR23133">
    <property type="entry name" value="IMIDAZOLEGLYCEROL-PHOSPHATE DEHYDRATASE HIS7"/>
    <property type="match status" value="1"/>
</dbReference>
<evidence type="ECO:0000256" key="4">
    <source>
        <dbReference type="ARBA" id="ARBA00023102"/>
    </source>
</evidence>
<dbReference type="Pfam" id="PF00475">
    <property type="entry name" value="IGPD"/>
    <property type="match status" value="1"/>
</dbReference>
<evidence type="ECO:0000256" key="5">
    <source>
        <dbReference type="ARBA" id="ARBA00023239"/>
    </source>
</evidence>
<dbReference type="InterPro" id="IPR020568">
    <property type="entry name" value="Ribosomal_Su5_D2-typ_SF"/>
</dbReference>
<dbReference type="Gene3D" id="3.30.230.40">
    <property type="entry name" value="Imidazole glycerol phosphate dehydratase, domain 1"/>
    <property type="match status" value="2"/>
</dbReference>
<organism evidence="8 9">
    <name type="scientific">Aminipila terrae</name>
    <dbReference type="NCBI Taxonomy" id="2697030"/>
    <lineage>
        <taxon>Bacteria</taxon>
        <taxon>Bacillati</taxon>
        <taxon>Bacillota</taxon>
        <taxon>Clostridia</taxon>
        <taxon>Peptostreptococcales</taxon>
        <taxon>Anaerovoracaceae</taxon>
        <taxon>Aminipila</taxon>
    </lineage>
</organism>
<dbReference type="KEGG" id="amic:Ami3637_12595"/>
<comment type="subcellular location">
    <subcellularLocation>
        <location evidence="6 7">Cytoplasm</location>
    </subcellularLocation>
</comment>
<dbReference type="AlphaFoldDB" id="A0A6P1MIU7"/>
<dbReference type="GO" id="GO:0005737">
    <property type="term" value="C:cytoplasm"/>
    <property type="evidence" value="ECO:0007669"/>
    <property type="project" value="UniProtKB-SubCell"/>
</dbReference>